<keyword evidence="1" id="KW-0812">Transmembrane</keyword>
<protein>
    <submittedName>
        <fullName evidence="2">Uncharacterized protein</fullName>
    </submittedName>
</protein>
<dbReference type="AlphaFoldDB" id="A0A8H6L8Y3"/>
<feature type="transmembrane region" description="Helical" evidence="1">
    <location>
        <begin position="36"/>
        <end position="55"/>
    </location>
</feature>
<keyword evidence="3" id="KW-1185">Reference proteome</keyword>
<evidence type="ECO:0000313" key="2">
    <source>
        <dbReference type="EMBL" id="KAF6239921.1"/>
    </source>
</evidence>
<dbReference type="EMBL" id="JACCJC010000004">
    <property type="protein sequence ID" value="KAF6239921.1"/>
    <property type="molecule type" value="Genomic_DNA"/>
</dbReference>
<evidence type="ECO:0000256" key="1">
    <source>
        <dbReference type="SAM" id="Phobius"/>
    </source>
</evidence>
<keyword evidence="1" id="KW-0472">Membrane</keyword>
<dbReference type="Proteomes" id="UP000578531">
    <property type="component" value="Unassembled WGS sequence"/>
</dbReference>
<dbReference type="GeneID" id="59283203"/>
<evidence type="ECO:0000313" key="3">
    <source>
        <dbReference type="Proteomes" id="UP000578531"/>
    </source>
</evidence>
<gene>
    <name evidence="2" type="ORF">HO173_001529</name>
</gene>
<dbReference type="RefSeq" id="XP_037169190.1">
    <property type="nucleotide sequence ID" value="XM_037303468.1"/>
</dbReference>
<sequence>MATPTTAPIQTLLNGPAGTPPAGVVPNFQDPPNLNAFLILTLTLVLTFGSLAVLMRMYTKLFIIRSVAYEDYAVMLGWLIQIAETVPSAITTKHGGGCHMWNIQLKTFFDMLYV</sequence>
<organism evidence="2 3">
    <name type="scientific">Letharia columbiana</name>
    <dbReference type="NCBI Taxonomy" id="112416"/>
    <lineage>
        <taxon>Eukaryota</taxon>
        <taxon>Fungi</taxon>
        <taxon>Dikarya</taxon>
        <taxon>Ascomycota</taxon>
        <taxon>Pezizomycotina</taxon>
        <taxon>Lecanoromycetes</taxon>
        <taxon>OSLEUM clade</taxon>
        <taxon>Lecanoromycetidae</taxon>
        <taxon>Lecanorales</taxon>
        <taxon>Lecanorineae</taxon>
        <taxon>Parmeliaceae</taxon>
        <taxon>Letharia</taxon>
    </lineage>
</organism>
<comment type="caution">
    <text evidence="2">The sequence shown here is derived from an EMBL/GenBank/DDBJ whole genome shotgun (WGS) entry which is preliminary data.</text>
</comment>
<reference evidence="2 3" key="1">
    <citation type="journal article" date="2020" name="Genomics">
        <title>Complete, high-quality genomes from long-read metagenomic sequencing of two wolf lichen thalli reveals enigmatic genome architecture.</title>
        <authorList>
            <person name="McKenzie S.K."/>
            <person name="Walston R.F."/>
            <person name="Allen J.L."/>
        </authorList>
    </citation>
    <scope>NUCLEOTIDE SEQUENCE [LARGE SCALE GENOMIC DNA]</scope>
    <source>
        <strain evidence="2">WasteWater2</strain>
    </source>
</reference>
<proteinExistence type="predicted"/>
<dbReference type="OrthoDB" id="4682787at2759"/>
<name>A0A8H6L8Y3_9LECA</name>
<keyword evidence="1" id="KW-1133">Transmembrane helix</keyword>
<accession>A0A8H6L8Y3</accession>